<feature type="domain" description="PhnB-like" evidence="1">
    <location>
        <begin position="6"/>
        <end position="133"/>
    </location>
</feature>
<dbReference type="SUPFAM" id="SSF54593">
    <property type="entry name" value="Glyoxalase/Bleomycin resistance protein/Dihydroxybiphenyl dioxygenase"/>
    <property type="match status" value="1"/>
</dbReference>
<organism evidence="2 3">
    <name type="scientific">Bisbaumannia pacifica</name>
    <dbReference type="NCBI Taxonomy" id="77098"/>
    <lineage>
        <taxon>Bacteria</taxon>
        <taxon>Pseudomonadati</taxon>
        <taxon>Pseudomonadota</taxon>
        <taxon>Gammaproteobacteria</taxon>
        <taxon>Oceanospirillales</taxon>
        <taxon>Halomonadaceae</taxon>
        <taxon>Bisbaumannia</taxon>
    </lineage>
</organism>
<dbReference type="OrthoDB" id="9795306at2"/>
<dbReference type="EMBL" id="BJUK01000010">
    <property type="protein sequence ID" value="GEK46956.1"/>
    <property type="molecule type" value="Genomic_DNA"/>
</dbReference>
<dbReference type="AlphaFoldDB" id="A0A510X695"/>
<dbReference type="PANTHER" id="PTHR33990:SF1">
    <property type="entry name" value="PROTEIN YJDN"/>
    <property type="match status" value="1"/>
</dbReference>
<dbReference type="PANTHER" id="PTHR33990">
    <property type="entry name" value="PROTEIN YJDN-RELATED"/>
    <property type="match status" value="1"/>
</dbReference>
<proteinExistence type="predicted"/>
<dbReference type="Gene3D" id="3.10.180.10">
    <property type="entry name" value="2,3-Dihydroxybiphenyl 1,2-Dioxygenase, domain 1"/>
    <property type="match status" value="1"/>
</dbReference>
<comment type="caution">
    <text evidence="2">The sequence shown here is derived from an EMBL/GenBank/DDBJ whole genome shotgun (WGS) entry which is preliminary data.</text>
</comment>
<reference evidence="2 3" key="1">
    <citation type="submission" date="2019-07" db="EMBL/GenBank/DDBJ databases">
        <title>Whole genome shotgun sequence of Halomonas pacifica NBRC 102220.</title>
        <authorList>
            <person name="Hosoyama A."/>
            <person name="Uohara A."/>
            <person name="Ohji S."/>
            <person name="Ichikawa N."/>
        </authorList>
    </citation>
    <scope>NUCLEOTIDE SEQUENCE [LARGE SCALE GENOMIC DNA]</scope>
    <source>
        <strain evidence="2 3">NBRC 102220</strain>
    </source>
</reference>
<keyword evidence="3" id="KW-1185">Reference proteome</keyword>
<accession>A0A510X695</accession>
<evidence type="ECO:0000313" key="2">
    <source>
        <dbReference type="EMBL" id="GEK46956.1"/>
    </source>
</evidence>
<evidence type="ECO:0000313" key="3">
    <source>
        <dbReference type="Proteomes" id="UP000321275"/>
    </source>
</evidence>
<protein>
    <submittedName>
        <fullName evidence="2">VOC family protein</fullName>
    </submittedName>
</protein>
<dbReference type="CDD" id="cd06588">
    <property type="entry name" value="PhnB_like"/>
    <property type="match status" value="1"/>
</dbReference>
<dbReference type="Proteomes" id="UP000321275">
    <property type="component" value="Unassembled WGS sequence"/>
</dbReference>
<dbReference type="RefSeq" id="WP_146802221.1">
    <property type="nucleotide sequence ID" value="NZ_BJUK01000010.1"/>
</dbReference>
<dbReference type="InterPro" id="IPR028973">
    <property type="entry name" value="PhnB-like"/>
</dbReference>
<evidence type="ECO:0000259" key="1">
    <source>
        <dbReference type="Pfam" id="PF06983"/>
    </source>
</evidence>
<name>A0A510X695_9GAMM</name>
<dbReference type="InterPro" id="IPR029068">
    <property type="entry name" value="Glyas_Bleomycin-R_OHBP_Dase"/>
</dbReference>
<sequence>MLLNAYLIFDGDCRAAFEFYRRCLGGEIVAMHTYGEAPAEEAMPAAVRDKIMHARLVVDGQVLMGSDNTPECPAPYEGIKGVSLTLGVDTPEEAERRFDALADNGTLRMPLQETFWAERFGMLVDRFGVAWMINCEKEAPPS</sequence>
<gene>
    <name evidence="2" type="ORF">HPA02_12390</name>
</gene>
<dbReference type="Pfam" id="PF06983">
    <property type="entry name" value="3-dmu-9_3-mt"/>
    <property type="match status" value="1"/>
</dbReference>